<dbReference type="Proteomes" id="UP000774617">
    <property type="component" value="Unassembled WGS sequence"/>
</dbReference>
<comment type="caution">
    <text evidence="2">The sequence shown here is derived from an EMBL/GenBank/DDBJ whole genome shotgun (WGS) entry which is preliminary data.</text>
</comment>
<dbReference type="InterPro" id="IPR001810">
    <property type="entry name" value="F-box_dom"/>
</dbReference>
<feature type="domain" description="F-box" evidence="1">
    <location>
        <begin position="3"/>
        <end position="47"/>
    </location>
</feature>
<dbReference type="PROSITE" id="PS50181">
    <property type="entry name" value="FBOX"/>
    <property type="match status" value="1"/>
</dbReference>
<dbReference type="SUPFAM" id="SSF52047">
    <property type="entry name" value="RNI-like"/>
    <property type="match status" value="1"/>
</dbReference>
<protein>
    <recommendedName>
        <fullName evidence="1">F-box domain-containing protein</fullName>
    </recommendedName>
</protein>
<organism evidence="2 3">
    <name type="scientific">Macrophomina phaseolina</name>
    <dbReference type="NCBI Taxonomy" id="35725"/>
    <lineage>
        <taxon>Eukaryota</taxon>
        <taxon>Fungi</taxon>
        <taxon>Dikarya</taxon>
        <taxon>Ascomycota</taxon>
        <taxon>Pezizomycotina</taxon>
        <taxon>Dothideomycetes</taxon>
        <taxon>Dothideomycetes incertae sedis</taxon>
        <taxon>Botryosphaeriales</taxon>
        <taxon>Botryosphaeriaceae</taxon>
        <taxon>Macrophomina</taxon>
    </lineage>
</organism>
<gene>
    <name evidence="2" type="ORF">B0J12DRAFT_649843</name>
</gene>
<evidence type="ECO:0000313" key="3">
    <source>
        <dbReference type="Proteomes" id="UP000774617"/>
    </source>
</evidence>
<evidence type="ECO:0000259" key="1">
    <source>
        <dbReference type="PROSITE" id="PS50181"/>
    </source>
</evidence>
<proteinExistence type="predicted"/>
<keyword evidence="3" id="KW-1185">Reference proteome</keyword>
<accession>A0ABQ8GM38</accession>
<evidence type="ECO:0000313" key="2">
    <source>
        <dbReference type="EMBL" id="KAH7060705.1"/>
    </source>
</evidence>
<dbReference type="EMBL" id="JAGTJR010000005">
    <property type="protein sequence ID" value="KAH7060705.1"/>
    <property type="molecule type" value="Genomic_DNA"/>
</dbReference>
<sequence length="480" mass="52253">MSSATLKDLPAEIIDAIALQLQPVDCISLRLVCSALAVKSIYAFKNVCFGTRRHMLTEHSLSGLLELSRYKDFGLAIKTLMIGTERYEERYADPMLNNALAALSPDQKDAHAAEVRKQRDGSLDSPILASALSNMPNCHSIEIVGNHIPASTAYQHYSPSEELVYHSWGARTLANKTGIFPPTVSGREKGVAGYASGVFQTVLDALTLAADTTASVTSLAMRVRYFQGISINALQIPLPLSSSFITTTTTQLDPSRRALAPLRSLALTFDALATTPPFPTAATFDRAHESARSILAALPALRRLRLSAGYDIAHGYVYRVFTDTAWFARVTALSLNDCKCQRWDVPSAILAHCPALRKLTLANFSAPEGWFPSFLGQAVGHAALEVMRVTYIMEQGAWAGVEGPEVVLGAVSPFVERVRAKDGSFRALECHREEGCGDLSEHVSWRVAGSPGWGTTNVFQLRGVYDAAAIHWPDEDLFEP</sequence>
<reference evidence="2 3" key="1">
    <citation type="journal article" date="2021" name="Nat. Commun.">
        <title>Genetic determinants of endophytism in the Arabidopsis root mycobiome.</title>
        <authorList>
            <person name="Mesny F."/>
            <person name="Miyauchi S."/>
            <person name="Thiergart T."/>
            <person name="Pickel B."/>
            <person name="Atanasova L."/>
            <person name="Karlsson M."/>
            <person name="Huettel B."/>
            <person name="Barry K.W."/>
            <person name="Haridas S."/>
            <person name="Chen C."/>
            <person name="Bauer D."/>
            <person name="Andreopoulos W."/>
            <person name="Pangilinan J."/>
            <person name="LaButti K."/>
            <person name="Riley R."/>
            <person name="Lipzen A."/>
            <person name="Clum A."/>
            <person name="Drula E."/>
            <person name="Henrissat B."/>
            <person name="Kohler A."/>
            <person name="Grigoriev I.V."/>
            <person name="Martin F.M."/>
            <person name="Hacquard S."/>
        </authorList>
    </citation>
    <scope>NUCLEOTIDE SEQUENCE [LARGE SCALE GENOMIC DNA]</scope>
    <source>
        <strain evidence="2 3">MPI-SDFR-AT-0080</strain>
    </source>
</reference>
<name>A0ABQ8GM38_9PEZI</name>